<name>A0A2P6TVE1_CHLSO</name>
<dbReference type="AlphaFoldDB" id="A0A2P6TVE1"/>
<reference evidence="1 2" key="1">
    <citation type="journal article" date="2018" name="Plant J.">
        <title>Genome sequences of Chlorella sorokiniana UTEX 1602 and Micractinium conductrix SAG 241.80: implications to maltose excretion by a green alga.</title>
        <authorList>
            <person name="Arriola M.B."/>
            <person name="Velmurugan N."/>
            <person name="Zhang Y."/>
            <person name="Plunkett M.H."/>
            <person name="Hondzo H."/>
            <person name="Barney B.M."/>
        </authorList>
    </citation>
    <scope>NUCLEOTIDE SEQUENCE [LARGE SCALE GENOMIC DNA]</scope>
    <source>
        <strain evidence="2">UTEX 1602</strain>
    </source>
</reference>
<keyword evidence="2" id="KW-1185">Reference proteome</keyword>
<proteinExistence type="predicted"/>
<gene>
    <name evidence="1" type="ORF">C2E21_3454</name>
</gene>
<protein>
    <submittedName>
        <fullName evidence="1">Uncharacterized protein</fullName>
    </submittedName>
</protein>
<evidence type="ECO:0000313" key="2">
    <source>
        <dbReference type="Proteomes" id="UP000239899"/>
    </source>
</evidence>
<organism evidence="1 2">
    <name type="scientific">Chlorella sorokiniana</name>
    <name type="common">Freshwater green alga</name>
    <dbReference type="NCBI Taxonomy" id="3076"/>
    <lineage>
        <taxon>Eukaryota</taxon>
        <taxon>Viridiplantae</taxon>
        <taxon>Chlorophyta</taxon>
        <taxon>core chlorophytes</taxon>
        <taxon>Trebouxiophyceae</taxon>
        <taxon>Chlorellales</taxon>
        <taxon>Chlorellaceae</taxon>
        <taxon>Chlorella clade</taxon>
        <taxon>Chlorella</taxon>
    </lineage>
</organism>
<evidence type="ECO:0000313" key="1">
    <source>
        <dbReference type="EMBL" id="PRW58035.1"/>
    </source>
</evidence>
<comment type="caution">
    <text evidence="1">The sequence shown here is derived from an EMBL/GenBank/DDBJ whole genome shotgun (WGS) entry which is preliminary data.</text>
</comment>
<dbReference type="EMBL" id="LHPG02000006">
    <property type="protein sequence ID" value="PRW58035.1"/>
    <property type="molecule type" value="Genomic_DNA"/>
</dbReference>
<dbReference type="Proteomes" id="UP000239899">
    <property type="component" value="Unassembled WGS sequence"/>
</dbReference>
<accession>A0A2P6TVE1</accession>
<sequence>MTAALHGSAEAPKDCLRSMCLAQWQAVVAAEGELHSCSPTAGEDSLPGHTAYALALAGGHVPELTASEPQLAQLLASACMMEALDQEGSMARLCEVVRLASTCRNLAIAVASSGLLSAYVNACLNNAELTKQLHGFCFPLILAGSDAIKVAREQGLQQGEPLQAGPLETANTELLKQWQGLE</sequence>